<organism evidence="2 3">
    <name type="scientific">Enterococcus casseliflavus ATCC 12755</name>
    <dbReference type="NCBI Taxonomy" id="888066"/>
    <lineage>
        <taxon>Bacteria</taxon>
        <taxon>Bacillati</taxon>
        <taxon>Bacillota</taxon>
        <taxon>Bacilli</taxon>
        <taxon>Lactobacillales</taxon>
        <taxon>Enterococcaceae</taxon>
        <taxon>Enterococcus</taxon>
    </lineage>
</organism>
<feature type="transmembrane region" description="Helical" evidence="1">
    <location>
        <begin position="12"/>
        <end position="36"/>
    </location>
</feature>
<dbReference type="Proteomes" id="UP000004835">
    <property type="component" value="Unassembled WGS sequence"/>
</dbReference>
<dbReference type="HOGENOM" id="CLU_3007035_0_0_9"/>
<proteinExistence type="predicted"/>
<keyword evidence="1" id="KW-1133">Transmembrane helix</keyword>
<comment type="caution">
    <text evidence="2">The sequence shown here is derived from an EMBL/GenBank/DDBJ whole genome shotgun (WGS) entry which is preliminary data.</text>
</comment>
<evidence type="ECO:0000313" key="3">
    <source>
        <dbReference type="Proteomes" id="UP000004835"/>
    </source>
</evidence>
<dbReference type="AlphaFoldDB" id="F0EF15"/>
<evidence type="ECO:0000256" key="1">
    <source>
        <dbReference type="SAM" id="Phobius"/>
    </source>
</evidence>
<evidence type="ECO:0000313" key="2">
    <source>
        <dbReference type="EMBL" id="EGC71283.1"/>
    </source>
</evidence>
<sequence>MSIFLSQKKIRIILLEYPSISYFLNISVLETSYFWLFEIGGQNQFGDKKGTTPQFP</sequence>
<keyword evidence="1" id="KW-0472">Membrane</keyword>
<dbReference type="EMBL" id="AEWT01000001">
    <property type="protein sequence ID" value="EGC71283.1"/>
    <property type="molecule type" value="Genomic_DNA"/>
</dbReference>
<reference evidence="2 3" key="1">
    <citation type="submission" date="2011-01" db="EMBL/GenBank/DDBJ databases">
        <authorList>
            <person name="Muzny D."/>
            <person name="Qin X."/>
            <person name="Deng J."/>
            <person name="Jiang H."/>
            <person name="Liu Y."/>
            <person name="Qu J."/>
            <person name="Song X.-Z."/>
            <person name="Zhang L."/>
            <person name="Thornton R."/>
            <person name="Coyle M."/>
            <person name="Francisco L."/>
            <person name="Jackson L."/>
            <person name="Javaid M."/>
            <person name="Korchina V."/>
            <person name="Kovar C."/>
            <person name="Mata R."/>
            <person name="Mathew T."/>
            <person name="Ngo R."/>
            <person name="Nguyen L."/>
            <person name="Nguyen N."/>
            <person name="Okwuonu G."/>
            <person name="Ongeri F."/>
            <person name="Pham C."/>
            <person name="Simmons D."/>
            <person name="Wilczek-Boney K."/>
            <person name="Hale W."/>
            <person name="Jakkamsetti A."/>
            <person name="Pham P."/>
            <person name="Ruth R."/>
            <person name="San Lucas F."/>
            <person name="Warren J."/>
            <person name="Zhang J."/>
            <person name="Zhao Z."/>
            <person name="Zhou C."/>
            <person name="Zhu D."/>
            <person name="Lee S."/>
            <person name="Bess C."/>
            <person name="Blankenburg K."/>
            <person name="Forbes L."/>
            <person name="Fu Q."/>
            <person name="Gubbala S."/>
            <person name="Hirani K."/>
            <person name="Jayaseelan J.C."/>
            <person name="Lara F."/>
            <person name="Munidasa M."/>
            <person name="Palculict T."/>
            <person name="Patil S."/>
            <person name="Pu L.-L."/>
            <person name="Saada N."/>
            <person name="Tang L."/>
            <person name="Weissenberger G."/>
            <person name="Zhu Y."/>
            <person name="Hemphill L."/>
            <person name="Shang Y."/>
            <person name="Youmans B."/>
            <person name="Ayvaz T."/>
            <person name="Ross M."/>
            <person name="Santibanez J."/>
            <person name="Aqrawi P."/>
            <person name="Gross S."/>
            <person name="Joshi V."/>
            <person name="Fowler G."/>
            <person name="Nazareth L."/>
            <person name="Reid J."/>
            <person name="Worley K."/>
            <person name="Petrosino J."/>
            <person name="Highlander S."/>
            <person name="Gibbs R."/>
        </authorList>
    </citation>
    <scope>NUCLEOTIDE SEQUENCE [LARGE SCALE GENOMIC DNA]</scope>
    <source>
        <strain evidence="2 3">ATCC 12755</strain>
    </source>
</reference>
<accession>F0EF15</accession>
<keyword evidence="1" id="KW-0812">Transmembrane</keyword>
<protein>
    <submittedName>
        <fullName evidence="2">Uncharacterized protein</fullName>
    </submittedName>
</protein>
<name>F0EF15_ENTCA</name>
<gene>
    <name evidence="2" type="ORF">HMPREF9087_0033</name>
</gene>